<feature type="chain" id="PRO_5046143983" description="Ecp2 effector protein domain-containing protein" evidence="1">
    <location>
        <begin position="23"/>
        <end position="450"/>
    </location>
</feature>
<dbReference type="EMBL" id="JAVRRF010000001">
    <property type="protein sequence ID" value="KAK5068124.1"/>
    <property type="molecule type" value="Genomic_DNA"/>
</dbReference>
<sequence length="450" mass="48043">MPSHTVLLLLASLCAIVTLAVASDTLAPWDQCIKSTTPVTACQTSDLTTENWASFDIDAFLLDFINQFGTSDNFPKFFVSQQTPTSDPFDSFDCSSFGSTTCTVPQLNNPDVATDCIFDGLEGTFCSNFIGPECGFIIQNYINIWQGLQNHHDAISDAANAITSSGFITTMVQALAPQKQSIALAVFGLIADLVTDILPIGGEIKAATTFMKKIRLIIKATKSDLEDDSGDIVSVVQNNQAIDQEVSATEDQLTQQLANIVSGTQSRLQNILNQIFGANQDPSTIDDESQLSNTIAFQNAQHGMFLDDVPARSDLAAQMQKQMQNWIVSSVLSTMGYDVTVDTTKLDDGDSAPGTVCKAEKGFTAGGGCALFRINGIDHNNGDVIDSAEQGNDIFALQDAGMDIGGMIANAQGCNSGGGGSVDFDDFLDMENTGTLPNCMFNFRVVVTAL</sequence>
<evidence type="ECO:0000313" key="3">
    <source>
        <dbReference type="Proteomes" id="UP001345691"/>
    </source>
</evidence>
<evidence type="ECO:0008006" key="4">
    <source>
        <dbReference type="Google" id="ProtNLM"/>
    </source>
</evidence>
<proteinExistence type="predicted"/>
<evidence type="ECO:0000256" key="1">
    <source>
        <dbReference type="SAM" id="SignalP"/>
    </source>
</evidence>
<evidence type="ECO:0000313" key="2">
    <source>
        <dbReference type="EMBL" id="KAK5068124.1"/>
    </source>
</evidence>
<protein>
    <recommendedName>
        <fullName evidence="4">Ecp2 effector protein domain-containing protein</fullName>
    </recommendedName>
</protein>
<gene>
    <name evidence="2" type="ORF">LTR69_000242</name>
</gene>
<organism evidence="2 3">
    <name type="scientific">Exophiala sideris</name>
    <dbReference type="NCBI Taxonomy" id="1016849"/>
    <lineage>
        <taxon>Eukaryota</taxon>
        <taxon>Fungi</taxon>
        <taxon>Dikarya</taxon>
        <taxon>Ascomycota</taxon>
        <taxon>Pezizomycotina</taxon>
        <taxon>Eurotiomycetes</taxon>
        <taxon>Chaetothyriomycetidae</taxon>
        <taxon>Chaetothyriales</taxon>
        <taxon>Herpotrichiellaceae</taxon>
        <taxon>Exophiala</taxon>
    </lineage>
</organism>
<reference evidence="2 3" key="1">
    <citation type="submission" date="2023-08" db="EMBL/GenBank/DDBJ databases">
        <title>Black Yeasts Isolated from many extreme environments.</title>
        <authorList>
            <person name="Coleine C."/>
            <person name="Stajich J.E."/>
            <person name="Selbmann L."/>
        </authorList>
    </citation>
    <scope>NUCLEOTIDE SEQUENCE [LARGE SCALE GENOMIC DNA]</scope>
    <source>
        <strain evidence="2 3">CCFEE 6328</strain>
    </source>
</reference>
<keyword evidence="3" id="KW-1185">Reference proteome</keyword>
<accession>A0ABR0JQ83</accession>
<name>A0ABR0JQ83_9EURO</name>
<keyword evidence="1" id="KW-0732">Signal</keyword>
<dbReference type="Proteomes" id="UP001345691">
    <property type="component" value="Unassembled WGS sequence"/>
</dbReference>
<comment type="caution">
    <text evidence="2">The sequence shown here is derived from an EMBL/GenBank/DDBJ whole genome shotgun (WGS) entry which is preliminary data.</text>
</comment>
<feature type="signal peptide" evidence="1">
    <location>
        <begin position="1"/>
        <end position="22"/>
    </location>
</feature>